<gene>
    <name evidence="2" type="ordered locus">Sterm_0847</name>
</gene>
<reference evidence="3" key="1">
    <citation type="submission" date="2009-09" db="EMBL/GenBank/DDBJ databases">
        <title>The complete chromosome of Sebaldella termitidis ATCC 33386.</title>
        <authorList>
            <consortium name="US DOE Joint Genome Institute (JGI-PGF)"/>
            <person name="Lucas S."/>
            <person name="Copeland A."/>
            <person name="Lapidus A."/>
            <person name="Glavina del Rio T."/>
            <person name="Dalin E."/>
            <person name="Tice H."/>
            <person name="Bruce D."/>
            <person name="Goodwin L."/>
            <person name="Pitluck S."/>
            <person name="Kyrpides N."/>
            <person name="Mavromatis K."/>
            <person name="Ivanova N."/>
            <person name="Mikhailova N."/>
            <person name="Sims D."/>
            <person name="Meincke L."/>
            <person name="Brettin T."/>
            <person name="Detter J.C."/>
            <person name="Han C."/>
            <person name="Larimer F."/>
            <person name="Land M."/>
            <person name="Hauser L."/>
            <person name="Markowitz V."/>
            <person name="Cheng J.F."/>
            <person name="Hugenholtz P."/>
            <person name="Woyke T."/>
            <person name="Wu D."/>
            <person name="Eisen J.A."/>
        </authorList>
    </citation>
    <scope>NUCLEOTIDE SEQUENCE [LARGE SCALE GENOMIC DNA]</scope>
    <source>
        <strain evidence="3">ATCC 33386 / NCTC 11300</strain>
    </source>
</reference>
<dbReference type="Pfam" id="PF10547">
    <property type="entry name" value="P22_AR_N"/>
    <property type="match status" value="1"/>
</dbReference>
<protein>
    <recommendedName>
        <fullName evidence="1">Antirepressor protein ant N-terminal domain-containing protein</fullName>
    </recommendedName>
</protein>
<name>D1AR31_SEBTE</name>
<dbReference type="KEGG" id="str:Sterm_0847"/>
<dbReference type="InterPro" id="IPR018875">
    <property type="entry name" value="Antirepressor_Ant_N"/>
</dbReference>
<keyword evidence="3" id="KW-1185">Reference proteome</keyword>
<dbReference type="HOGENOM" id="CLU_1331167_0_0_0"/>
<evidence type="ECO:0000259" key="1">
    <source>
        <dbReference type="Pfam" id="PF10547"/>
    </source>
</evidence>
<reference evidence="2 3" key="2">
    <citation type="journal article" date="2010" name="Stand. Genomic Sci.">
        <title>Complete genome sequence of Sebaldella termitidis type strain (NCTC 11300).</title>
        <authorList>
            <person name="Harmon-Smith M."/>
            <person name="Celia L."/>
            <person name="Chertkov O."/>
            <person name="Lapidus A."/>
            <person name="Copeland A."/>
            <person name="Glavina Del Rio T."/>
            <person name="Nolan M."/>
            <person name="Lucas S."/>
            <person name="Tice H."/>
            <person name="Cheng J.F."/>
            <person name="Han C."/>
            <person name="Detter J.C."/>
            <person name="Bruce D."/>
            <person name="Goodwin L."/>
            <person name="Pitluck S."/>
            <person name="Pati A."/>
            <person name="Liolios K."/>
            <person name="Ivanova N."/>
            <person name="Mavromatis K."/>
            <person name="Mikhailova N."/>
            <person name="Chen A."/>
            <person name="Palaniappan K."/>
            <person name="Land M."/>
            <person name="Hauser L."/>
            <person name="Chang Y.J."/>
            <person name="Jeffries C.D."/>
            <person name="Brettin T."/>
            <person name="Goker M."/>
            <person name="Beck B."/>
            <person name="Bristow J."/>
            <person name="Eisen J.A."/>
            <person name="Markowitz V."/>
            <person name="Hugenholtz P."/>
            <person name="Kyrpides N.C."/>
            <person name="Klenk H.P."/>
            <person name="Chen F."/>
        </authorList>
    </citation>
    <scope>NUCLEOTIDE SEQUENCE [LARGE SCALE GENOMIC DNA]</scope>
    <source>
        <strain evidence="3">ATCC 33386 / NCTC 11300</strain>
    </source>
</reference>
<dbReference type="PRINTS" id="PR01994">
    <property type="entry name" value="ANTIREPRESSR"/>
</dbReference>
<dbReference type="STRING" id="526218.Sterm_0847"/>
<feature type="domain" description="Antirepressor protein ant N-terminal" evidence="1">
    <location>
        <begin position="7"/>
        <end position="120"/>
    </location>
</feature>
<organism evidence="2 3">
    <name type="scientific">Sebaldella termitidis (strain ATCC 33386 / NCTC 11300)</name>
    <dbReference type="NCBI Taxonomy" id="526218"/>
    <lineage>
        <taxon>Bacteria</taxon>
        <taxon>Fusobacteriati</taxon>
        <taxon>Fusobacteriota</taxon>
        <taxon>Fusobacteriia</taxon>
        <taxon>Fusobacteriales</taxon>
        <taxon>Leptotrichiaceae</taxon>
        <taxon>Sebaldella</taxon>
    </lineage>
</organism>
<evidence type="ECO:0000313" key="2">
    <source>
        <dbReference type="EMBL" id="ACZ07719.1"/>
    </source>
</evidence>
<proteinExistence type="predicted"/>
<dbReference type="EMBL" id="CP001739">
    <property type="protein sequence ID" value="ACZ07719.1"/>
    <property type="molecule type" value="Genomic_DNA"/>
</dbReference>
<dbReference type="RefSeq" id="WP_012860315.1">
    <property type="nucleotide sequence ID" value="NC_013517.1"/>
</dbReference>
<dbReference type="Proteomes" id="UP000000845">
    <property type="component" value="Chromosome"/>
</dbReference>
<accession>D1AR31</accession>
<sequence>MNYLEKKIVFHEDEILTFQDQETGKIYVAVTMICNSLGMSENQRDTQVKKIKNDGTLKLGAKELTVKIDGQVREQMFIELEFLTGWLFKINPARFSEELKEKLIDYQLHCQEILTDEFFGKRELLLPGHNDEKLNPHLNDIDDRSSIIRGIEAELTKLYDELVYHYNWIKNRSEVKRDEYIGNIRKAKQKRFIDNGKELTTEDIDKLNGR</sequence>
<dbReference type="eggNOG" id="COG3547">
    <property type="taxonomic scope" value="Bacteria"/>
</dbReference>
<dbReference type="AlphaFoldDB" id="D1AR31"/>
<evidence type="ECO:0000313" key="3">
    <source>
        <dbReference type="Proteomes" id="UP000000845"/>
    </source>
</evidence>